<evidence type="ECO:0000313" key="5">
    <source>
        <dbReference type="EMBL" id="ERJ13877.1"/>
    </source>
</evidence>
<dbReference type="GO" id="GO:1904047">
    <property type="term" value="F:S-adenosyl-L-methionine binding"/>
    <property type="evidence" value="ECO:0007669"/>
    <property type="project" value="TreeGrafter"/>
</dbReference>
<dbReference type="OrthoDB" id="9791837at2"/>
<comment type="caution">
    <text evidence="5">The sequence shown here is derived from an EMBL/GenBank/DDBJ whole genome shotgun (WGS) entry which is preliminary data.</text>
</comment>
<keyword evidence="6" id="KW-1185">Reference proteome</keyword>
<dbReference type="RefSeq" id="WP_008826016.1">
    <property type="nucleotide sequence ID" value="NZ_AFNU02000001.1"/>
</dbReference>
<organism evidence="5 6">
    <name type="scientific">Haloplasma contractile SSD-17B</name>
    <dbReference type="NCBI Taxonomy" id="1033810"/>
    <lineage>
        <taxon>Bacteria</taxon>
        <taxon>Bacillati</taxon>
        <taxon>Mycoplasmatota</taxon>
        <taxon>Mollicutes</taxon>
        <taxon>Haloplasmatales</taxon>
        <taxon>Haloplasmataceae</taxon>
        <taxon>Haloplasma</taxon>
    </lineage>
</organism>
<evidence type="ECO:0000259" key="4">
    <source>
        <dbReference type="Pfam" id="PF13649"/>
    </source>
</evidence>
<dbReference type="GO" id="GO:0005829">
    <property type="term" value="C:cytosol"/>
    <property type="evidence" value="ECO:0007669"/>
    <property type="project" value="TreeGrafter"/>
</dbReference>
<keyword evidence="1 5" id="KW-0489">Methyltransferase</keyword>
<dbReference type="eggNOG" id="COG2226">
    <property type="taxonomic scope" value="Bacteria"/>
</dbReference>
<dbReference type="PANTHER" id="PTHR16458:SF2">
    <property type="entry name" value="GLYCINE N-METHYLTRANSFERASE"/>
    <property type="match status" value="1"/>
</dbReference>
<dbReference type="Pfam" id="PF13649">
    <property type="entry name" value="Methyltransf_25"/>
    <property type="match status" value="1"/>
</dbReference>
<reference evidence="5 6" key="1">
    <citation type="journal article" date="2011" name="J. Bacteriol.">
        <title>Genome sequence of Haloplasma contractile, an unusual contractile bacterium from a deep-sea anoxic brine lake.</title>
        <authorList>
            <person name="Antunes A."/>
            <person name="Alam I."/>
            <person name="El Dorry H."/>
            <person name="Siam R."/>
            <person name="Robertson A."/>
            <person name="Bajic V.B."/>
            <person name="Stingl U."/>
        </authorList>
    </citation>
    <scope>NUCLEOTIDE SEQUENCE [LARGE SCALE GENOMIC DNA]</scope>
    <source>
        <strain evidence="5 6">SSD-17B</strain>
    </source>
</reference>
<dbReference type="InterPro" id="IPR014369">
    <property type="entry name" value="Gly/Sar_N_MeTrfase"/>
</dbReference>
<dbReference type="EC" id="2.1.1.20" evidence="5"/>
<dbReference type="GO" id="GO:0006111">
    <property type="term" value="P:regulation of gluconeogenesis"/>
    <property type="evidence" value="ECO:0007669"/>
    <property type="project" value="TreeGrafter"/>
</dbReference>
<proteinExistence type="predicted"/>
<keyword evidence="3" id="KW-0949">S-adenosyl-L-methionine</keyword>
<dbReference type="GO" id="GO:1901052">
    <property type="term" value="P:sarcosine metabolic process"/>
    <property type="evidence" value="ECO:0007669"/>
    <property type="project" value="TreeGrafter"/>
</dbReference>
<dbReference type="EMBL" id="AFNU02000001">
    <property type="protein sequence ID" value="ERJ13877.1"/>
    <property type="molecule type" value="Genomic_DNA"/>
</dbReference>
<dbReference type="InterPro" id="IPR041698">
    <property type="entry name" value="Methyltransf_25"/>
</dbReference>
<dbReference type="GO" id="GO:0051289">
    <property type="term" value="P:protein homotetramerization"/>
    <property type="evidence" value="ECO:0007669"/>
    <property type="project" value="TreeGrafter"/>
</dbReference>
<dbReference type="InterPro" id="IPR029063">
    <property type="entry name" value="SAM-dependent_MTases_sf"/>
</dbReference>
<dbReference type="SUPFAM" id="SSF53335">
    <property type="entry name" value="S-adenosyl-L-methionine-dependent methyltransferases"/>
    <property type="match status" value="1"/>
</dbReference>
<protein>
    <submittedName>
        <fullName evidence="5">Glycine N-methyltransferase protein</fullName>
        <ecNumber evidence="5">2.1.1.20</ecNumber>
    </submittedName>
</protein>
<dbReference type="GO" id="GO:0032259">
    <property type="term" value="P:methylation"/>
    <property type="evidence" value="ECO:0007669"/>
    <property type="project" value="UniProtKB-KW"/>
</dbReference>
<name>U2E0C7_9MOLU</name>
<reference evidence="5 6" key="2">
    <citation type="journal article" date="2013" name="PLoS ONE">
        <title>INDIGO - INtegrated Data Warehouse of MIcrobial GenOmes with Examples from the Red Sea Extremophiles.</title>
        <authorList>
            <person name="Alam I."/>
            <person name="Antunes A."/>
            <person name="Kamau A.A."/>
            <person name="Ba Alawi W."/>
            <person name="Kalkatawi M."/>
            <person name="Stingl U."/>
            <person name="Bajic V.B."/>
        </authorList>
    </citation>
    <scope>NUCLEOTIDE SEQUENCE [LARGE SCALE GENOMIC DNA]</scope>
    <source>
        <strain evidence="5 6">SSD-17B</strain>
    </source>
</reference>
<dbReference type="CDD" id="cd02440">
    <property type="entry name" value="AdoMet_MTases"/>
    <property type="match status" value="1"/>
</dbReference>
<dbReference type="GO" id="GO:0042802">
    <property type="term" value="F:identical protein binding"/>
    <property type="evidence" value="ECO:0007669"/>
    <property type="project" value="TreeGrafter"/>
</dbReference>
<gene>
    <name evidence="5" type="ORF">HLPCO_000543</name>
</gene>
<dbReference type="InParanoid" id="U2E0C7"/>
<dbReference type="GO" id="GO:0017174">
    <property type="term" value="F:glycine N-methyltransferase activity"/>
    <property type="evidence" value="ECO:0007669"/>
    <property type="project" value="UniProtKB-EC"/>
</dbReference>
<dbReference type="GO" id="GO:0046500">
    <property type="term" value="P:S-adenosylmethionine metabolic process"/>
    <property type="evidence" value="ECO:0007669"/>
    <property type="project" value="TreeGrafter"/>
</dbReference>
<sequence length="242" mass="27653">MGFYNELSNYYDYIFPVKQAQLNLIKNTTGTPPKKILDVACGSGGYSLALANNEYQLTAVDLDEKMINQVTTKAKHNSLKIDAFEADMLSIDEKIDETFDTIFCIGNSVAHLDTEEQMSSFFKSSYNLLSKGGSFIVQIINYDRILEKGINALPTITNNEIDLTFERKYEYERELNKILFITRLLVDGKEYNNSIPLLPIRSTRFISLIKEAGFDLIEEFGDFNESPYNQQNSYHLVIRATK</sequence>
<dbReference type="GO" id="GO:0016594">
    <property type="term" value="F:glycine binding"/>
    <property type="evidence" value="ECO:0007669"/>
    <property type="project" value="TreeGrafter"/>
</dbReference>
<dbReference type="Gene3D" id="2.20.25.110">
    <property type="entry name" value="S-adenosyl-L-methionine-dependent methyltransferases"/>
    <property type="match status" value="1"/>
</dbReference>
<dbReference type="PANTHER" id="PTHR16458">
    <property type="entry name" value="GLYCINE N-METHYLTRANSFERASE"/>
    <property type="match status" value="1"/>
</dbReference>
<evidence type="ECO:0000256" key="1">
    <source>
        <dbReference type="ARBA" id="ARBA00022603"/>
    </source>
</evidence>
<evidence type="ECO:0000256" key="2">
    <source>
        <dbReference type="ARBA" id="ARBA00022679"/>
    </source>
</evidence>
<dbReference type="Proteomes" id="UP000005707">
    <property type="component" value="Unassembled WGS sequence"/>
</dbReference>
<dbReference type="GO" id="GO:0046498">
    <property type="term" value="P:S-adenosylhomocysteine metabolic process"/>
    <property type="evidence" value="ECO:0007669"/>
    <property type="project" value="TreeGrafter"/>
</dbReference>
<dbReference type="AlphaFoldDB" id="U2E0C7"/>
<dbReference type="STRING" id="1033810.HLPCO_000543"/>
<evidence type="ECO:0000256" key="3">
    <source>
        <dbReference type="ARBA" id="ARBA00022691"/>
    </source>
</evidence>
<dbReference type="Gene3D" id="3.40.50.150">
    <property type="entry name" value="Vaccinia Virus protein VP39"/>
    <property type="match status" value="1"/>
</dbReference>
<accession>U2E0C7</accession>
<feature type="domain" description="Methyltransferase" evidence="4">
    <location>
        <begin position="36"/>
        <end position="133"/>
    </location>
</feature>
<dbReference type="GO" id="GO:0006730">
    <property type="term" value="P:one-carbon metabolic process"/>
    <property type="evidence" value="ECO:0007669"/>
    <property type="project" value="TreeGrafter"/>
</dbReference>
<evidence type="ECO:0000313" key="6">
    <source>
        <dbReference type="Proteomes" id="UP000005707"/>
    </source>
</evidence>
<keyword evidence="2 5" id="KW-0808">Transferase</keyword>